<dbReference type="InterPro" id="IPR018628">
    <property type="entry name" value="Coa3_CC"/>
</dbReference>
<evidence type="ECO:0000256" key="3">
    <source>
        <dbReference type="ARBA" id="ARBA00007035"/>
    </source>
</evidence>
<dbReference type="GO" id="GO:0005743">
    <property type="term" value="C:mitochondrial inner membrane"/>
    <property type="evidence" value="ECO:0007669"/>
    <property type="project" value="UniProtKB-UniRule"/>
</dbReference>
<feature type="compositionally biased region" description="Low complexity" evidence="10">
    <location>
        <begin position="58"/>
        <end position="69"/>
    </location>
</feature>
<evidence type="ECO:0000256" key="9">
    <source>
        <dbReference type="RuleBase" id="RU367056"/>
    </source>
</evidence>
<keyword evidence="6 9" id="KW-1133">Transmembrane helix</keyword>
<dbReference type="Proteomes" id="UP001150925">
    <property type="component" value="Unassembled WGS sequence"/>
</dbReference>
<keyword evidence="13" id="KW-1185">Reference proteome</keyword>
<feature type="domain" description="Cytochrome c oxidase assembly factor 3 mitochondrial coiled-coil" evidence="11">
    <location>
        <begin position="14"/>
        <end position="57"/>
    </location>
</feature>
<protein>
    <recommendedName>
        <fullName evidence="9">Cytochrome c oxidase assembly factor 3</fullName>
    </recommendedName>
</protein>
<dbReference type="PANTHER" id="PTHR15642:SF3">
    <property type="entry name" value="CYTOCHROME C OXIDASE ASSEMBLY FACTOR 3 HOMOLOG, MITOCHONDRIAL"/>
    <property type="match status" value="1"/>
</dbReference>
<feature type="region of interest" description="Disordered" evidence="10">
    <location>
        <begin position="55"/>
        <end position="78"/>
    </location>
</feature>
<comment type="similarity">
    <text evidence="3 9">Belongs to the COA3 family.</text>
</comment>
<evidence type="ECO:0000259" key="11">
    <source>
        <dbReference type="Pfam" id="PF09813"/>
    </source>
</evidence>
<reference evidence="12" key="1">
    <citation type="submission" date="2022-07" db="EMBL/GenBank/DDBJ databases">
        <title>Phylogenomic reconstructions and comparative analyses of Kickxellomycotina fungi.</title>
        <authorList>
            <person name="Reynolds N.K."/>
            <person name="Stajich J.E."/>
            <person name="Barry K."/>
            <person name="Grigoriev I.V."/>
            <person name="Crous P."/>
            <person name="Smith M.E."/>
        </authorList>
    </citation>
    <scope>NUCLEOTIDE SEQUENCE</scope>
    <source>
        <strain evidence="12">RSA 1196</strain>
    </source>
</reference>
<accession>A0A9W8E787</accession>
<dbReference type="EMBL" id="JANBPY010000832">
    <property type="protein sequence ID" value="KAJ1963386.1"/>
    <property type="molecule type" value="Genomic_DNA"/>
</dbReference>
<gene>
    <name evidence="12" type="ORF">IWQ62_003233</name>
</gene>
<evidence type="ECO:0000256" key="10">
    <source>
        <dbReference type="SAM" id="MobiDB-lite"/>
    </source>
</evidence>
<evidence type="ECO:0000313" key="12">
    <source>
        <dbReference type="EMBL" id="KAJ1963386.1"/>
    </source>
</evidence>
<name>A0A9W8E787_9FUNG</name>
<dbReference type="OrthoDB" id="10018333at2759"/>
<evidence type="ECO:0000256" key="5">
    <source>
        <dbReference type="ARBA" id="ARBA00022692"/>
    </source>
</evidence>
<keyword evidence="8 9" id="KW-0472">Membrane</keyword>
<dbReference type="Pfam" id="PF09813">
    <property type="entry name" value="Coa3_cc"/>
    <property type="match status" value="1"/>
</dbReference>
<evidence type="ECO:0000313" key="13">
    <source>
        <dbReference type="Proteomes" id="UP001150925"/>
    </source>
</evidence>
<evidence type="ECO:0000256" key="7">
    <source>
        <dbReference type="ARBA" id="ARBA00023128"/>
    </source>
</evidence>
<proteinExistence type="inferred from homology"/>
<dbReference type="AlphaFoldDB" id="A0A9W8E787"/>
<evidence type="ECO:0000256" key="4">
    <source>
        <dbReference type="ARBA" id="ARBA00011351"/>
    </source>
</evidence>
<dbReference type="GO" id="GO:0033617">
    <property type="term" value="P:mitochondrial respiratory chain complex IV assembly"/>
    <property type="evidence" value="ECO:0007669"/>
    <property type="project" value="UniProtKB-UniRule"/>
</dbReference>
<comment type="caution">
    <text evidence="12">The sequence shown here is derived from an EMBL/GenBank/DDBJ whole genome shotgun (WGS) entry which is preliminary data.</text>
</comment>
<evidence type="ECO:0000256" key="6">
    <source>
        <dbReference type="ARBA" id="ARBA00022989"/>
    </source>
</evidence>
<evidence type="ECO:0000256" key="2">
    <source>
        <dbReference type="ARBA" id="ARBA00004304"/>
    </source>
</evidence>
<organism evidence="12 13">
    <name type="scientific">Dispira parvispora</name>
    <dbReference type="NCBI Taxonomy" id="1520584"/>
    <lineage>
        <taxon>Eukaryota</taxon>
        <taxon>Fungi</taxon>
        <taxon>Fungi incertae sedis</taxon>
        <taxon>Zoopagomycota</taxon>
        <taxon>Kickxellomycotina</taxon>
        <taxon>Dimargaritomycetes</taxon>
        <taxon>Dimargaritales</taxon>
        <taxon>Dimargaritaceae</taxon>
        <taxon>Dispira</taxon>
    </lineage>
</organism>
<keyword evidence="9" id="KW-0999">Mitochondrion inner membrane</keyword>
<evidence type="ECO:0000256" key="1">
    <source>
        <dbReference type="ARBA" id="ARBA00003064"/>
    </source>
</evidence>
<keyword evidence="5 9" id="KW-0812">Transmembrane</keyword>
<evidence type="ECO:0000256" key="8">
    <source>
        <dbReference type="ARBA" id="ARBA00023136"/>
    </source>
</evidence>
<keyword evidence="7 9" id="KW-0496">Mitochondrion</keyword>
<dbReference type="PANTHER" id="PTHR15642">
    <property type="entry name" value="CYTOCHROME C OXIDASE ASSEMBLY FACTOR 3, MITOCHONDRIAL"/>
    <property type="match status" value="1"/>
</dbReference>
<comment type="subunit">
    <text evidence="4 9">Component of 250-400 kDa complexes called cytochrome oxidase assembly intermediates or COA complexes.</text>
</comment>
<comment type="subcellular location">
    <subcellularLocation>
        <location evidence="2">Mitochondrion membrane</location>
        <topology evidence="2">Single-pass membrane protein</topology>
    </subcellularLocation>
</comment>
<comment type="function">
    <text evidence="1 9">Required for assembly of cytochrome c oxidase (complex IV).</text>
</comment>
<sequence length="78" mass="8862">MFQGRTKEQEELVRRARRPYVFRNTLTGLGIMGFVLGVYTYSMLAVKQEDFDDLDIKNLSSNNTTDSTTEPSKPNATP</sequence>
<dbReference type="InterPro" id="IPR041752">
    <property type="entry name" value="Coa3"/>
</dbReference>
<feature type="transmembrane region" description="Helical" evidence="9">
    <location>
        <begin position="21"/>
        <end position="41"/>
    </location>
</feature>